<gene>
    <name evidence="2" type="ORF">GCM10009759_42770</name>
</gene>
<proteinExistence type="predicted"/>
<reference evidence="2 3" key="1">
    <citation type="journal article" date="2019" name="Int. J. Syst. Evol. Microbiol.">
        <title>The Global Catalogue of Microorganisms (GCM) 10K type strain sequencing project: providing services to taxonomists for standard genome sequencing and annotation.</title>
        <authorList>
            <consortium name="The Broad Institute Genomics Platform"/>
            <consortium name="The Broad Institute Genome Sequencing Center for Infectious Disease"/>
            <person name="Wu L."/>
            <person name="Ma J."/>
        </authorList>
    </citation>
    <scope>NUCLEOTIDE SEQUENCE [LARGE SCALE GENOMIC DNA]</scope>
    <source>
        <strain evidence="2 3">JCM 14559</strain>
    </source>
</reference>
<keyword evidence="1" id="KW-1133">Transmembrane helix</keyword>
<accession>A0ABN2X8Q0</accession>
<keyword evidence="1" id="KW-0812">Transmembrane</keyword>
<sequence length="63" mass="6348">MRTIRTNYLLAAAGIPTLLLALGALFTRSASGVSTIGYVLLGLGFVGAVGMGVALGLKIRGRG</sequence>
<comment type="caution">
    <text evidence="2">The sequence shown here is derived from an EMBL/GenBank/DDBJ whole genome shotgun (WGS) entry which is preliminary data.</text>
</comment>
<organism evidence="2 3">
    <name type="scientific">Kitasatospora saccharophila</name>
    <dbReference type="NCBI Taxonomy" id="407973"/>
    <lineage>
        <taxon>Bacteria</taxon>
        <taxon>Bacillati</taxon>
        <taxon>Actinomycetota</taxon>
        <taxon>Actinomycetes</taxon>
        <taxon>Kitasatosporales</taxon>
        <taxon>Streptomycetaceae</taxon>
        <taxon>Kitasatospora</taxon>
    </lineage>
</organism>
<evidence type="ECO:0000313" key="3">
    <source>
        <dbReference type="Proteomes" id="UP001500897"/>
    </source>
</evidence>
<name>A0ABN2X8Q0_9ACTN</name>
<feature type="transmembrane region" description="Helical" evidence="1">
    <location>
        <begin position="7"/>
        <end position="26"/>
    </location>
</feature>
<dbReference type="RefSeq" id="WP_344554040.1">
    <property type="nucleotide sequence ID" value="NZ_BAAANS010000028.1"/>
</dbReference>
<keyword evidence="3" id="KW-1185">Reference proteome</keyword>
<evidence type="ECO:0000313" key="2">
    <source>
        <dbReference type="EMBL" id="GAA2105543.1"/>
    </source>
</evidence>
<protein>
    <recommendedName>
        <fullName evidence="4">Secreted protein with PEP-CTERM sorting signal</fullName>
    </recommendedName>
</protein>
<dbReference type="Proteomes" id="UP001500897">
    <property type="component" value="Unassembled WGS sequence"/>
</dbReference>
<keyword evidence="1" id="KW-0472">Membrane</keyword>
<evidence type="ECO:0008006" key="4">
    <source>
        <dbReference type="Google" id="ProtNLM"/>
    </source>
</evidence>
<feature type="transmembrane region" description="Helical" evidence="1">
    <location>
        <begin position="38"/>
        <end position="57"/>
    </location>
</feature>
<evidence type="ECO:0000256" key="1">
    <source>
        <dbReference type="SAM" id="Phobius"/>
    </source>
</evidence>
<dbReference type="EMBL" id="BAAANS010000028">
    <property type="protein sequence ID" value="GAA2105543.1"/>
    <property type="molecule type" value="Genomic_DNA"/>
</dbReference>